<feature type="compositionally biased region" description="Polar residues" evidence="3">
    <location>
        <begin position="200"/>
        <end position="211"/>
    </location>
</feature>
<evidence type="ECO:0000313" key="6">
    <source>
        <dbReference type="Proteomes" id="UP000764110"/>
    </source>
</evidence>
<proteinExistence type="predicted"/>
<accession>A0A9P8ME63</accession>
<dbReference type="PANTHER" id="PTHR23236">
    <property type="entry name" value="EUKARYOTIC TRANSLATION INITIATION FACTOR 4B/4H"/>
    <property type="match status" value="1"/>
</dbReference>
<keyword evidence="6" id="KW-1185">Reference proteome</keyword>
<feature type="region of interest" description="Disordered" evidence="3">
    <location>
        <begin position="571"/>
        <end position="633"/>
    </location>
</feature>
<dbReference type="InterPro" id="IPR000504">
    <property type="entry name" value="RRM_dom"/>
</dbReference>
<dbReference type="EMBL" id="JACEFI010000008">
    <property type="protein sequence ID" value="KAH0596920.1"/>
    <property type="molecule type" value="Genomic_DNA"/>
</dbReference>
<dbReference type="Pfam" id="PF00076">
    <property type="entry name" value="RRM_1"/>
    <property type="match status" value="1"/>
</dbReference>
<comment type="caution">
    <text evidence="5">The sequence shown here is derived from an EMBL/GenBank/DDBJ whole genome shotgun (WGS) entry which is preliminary data.</text>
</comment>
<dbReference type="SMART" id="SM00360">
    <property type="entry name" value="RRM"/>
    <property type="match status" value="1"/>
</dbReference>
<dbReference type="InterPro" id="IPR035979">
    <property type="entry name" value="RBD_domain_sf"/>
</dbReference>
<dbReference type="PROSITE" id="PS50102">
    <property type="entry name" value="RRM"/>
    <property type="match status" value="1"/>
</dbReference>
<feature type="region of interest" description="Disordered" evidence="3">
    <location>
        <begin position="292"/>
        <end position="491"/>
    </location>
</feature>
<protein>
    <recommendedName>
        <fullName evidence="4">RRM domain-containing protein</fullName>
    </recommendedName>
</protein>
<dbReference type="GO" id="GO:0005730">
    <property type="term" value="C:nucleolus"/>
    <property type="evidence" value="ECO:0007669"/>
    <property type="project" value="TreeGrafter"/>
</dbReference>
<feature type="domain" description="RRM" evidence="4">
    <location>
        <begin position="494"/>
        <end position="572"/>
    </location>
</feature>
<dbReference type="InterPro" id="IPR034228">
    <property type="entry name" value="Nop6_RRM"/>
</dbReference>
<feature type="compositionally biased region" description="Basic and acidic residues" evidence="3">
    <location>
        <begin position="384"/>
        <end position="399"/>
    </location>
</feature>
<keyword evidence="1 2" id="KW-0694">RNA-binding</keyword>
<organism evidence="5 6">
    <name type="scientific">Metarhizium humberi</name>
    <dbReference type="NCBI Taxonomy" id="2596975"/>
    <lineage>
        <taxon>Eukaryota</taxon>
        <taxon>Fungi</taxon>
        <taxon>Dikarya</taxon>
        <taxon>Ascomycota</taxon>
        <taxon>Pezizomycotina</taxon>
        <taxon>Sordariomycetes</taxon>
        <taxon>Hypocreomycetidae</taxon>
        <taxon>Hypocreales</taxon>
        <taxon>Clavicipitaceae</taxon>
        <taxon>Metarhizium</taxon>
    </lineage>
</organism>
<reference evidence="5 6" key="1">
    <citation type="submission" date="2020-07" db="EMBL/GenBank/DDBJ databases">
        <title>Metarhizium humberi genome.</title>
        <authorList>
            <person name="Lysoe E."/>
        </authorList>
    </citation>
    <scope>NUCLEOTIDE SEQUENCE [LARGE SCALE GENOMIC DNA]</scope>
    <source>
        <strain evidence="5 6">ESALQ1638</strain>
    </source>
</reference>
<evidence type="ECO:0000259" key="4">
    <source>
        <dbReference type="PROSITE" id="PS50102"/>
    </source>
</evidence>
<feature type="compositionally biased region" description="Basic and acidic residues" evidence="3">
    <location>
        <begin position="583"/>
        <end position="616"/>
    </location>
</feature>
<dbReference type="Proteomes" id="UP000764110">
    <property type="component" value="Unassembled WGS sequence"/>
</dbReference>
<dbReference type="Gene3D" id="3.30.70.330">
    <property type="match status" value="1"/>
</dbReference>
<dbReference type="SUPFAM" id="SSF54928">
    <property type="entry name" value="RNA-binding domain, RBD"/>
    <property type="match status" value="1"/>
</dbReference>
<feature type="compositionally biased region" description="Polar residues" evidence="3">
    <location>
        <begin position="311"/>
        <end position="328"/>
    </location>
</feature>
<dbReference type="CDD" id="cd12400">
    <property type="entry name" value="RRM_Nop6"/>
    <property type="match status" value="1"/>
</dbReference>
<dbReference type="GO" id="GO:0042274">
    <property type="term" value="P:ribosomal small subunit biogenesis"/>
    <property type="evidence" value="ECO:0007669"/>
    <property type="project" value="TreeGrafter"/>
</dbReference>
<feature type="compositionally biased region" description="Basic residues" evidence="3">
    <location>
        <begin position="431"/>
        <end position="440"/>
    </location>
</feature>
<feature type="compositionally biased region" description="Basic and acidic residues" evidence="3">
    <location>
        <begin position="441"/>
        <end position="456"/>
    </location>
</feature>
<evidence type="ECO:0000256" key="3">
    <source>
        <dbReference type="SAM" id="MobiDB-lite"/>
    </source>
</evidence>
<dbReference type="InterPro" id="IPR012677">
    <property type="entry name" value="Nucleotide-bd_a/b_plait_sf"/>
</dbReference>
<dbReference type="FunFam" id="3.30.70.330:FF:000376">
    <property type="entry name" value="Putative RNA binding protein"/>
    <property type="match status" value="1"/>
</dbReference>
<dbReference type="AlphaFoldDB" id="A0A9P8ME63"/>
<evidence type="ECO:0000256" key="1">
    <source>
        <dbReference type="ARBA" id="ARBA00022884"/>
    </source>
</evidence>
<gene>
    <name evidence="5" type="ORF">MHUMG1_05228</name>
</gene>
<dbReference type="PANTHER" id="PTHR23236:SF51">
    <property type="entry name" value="NUCLEOLAR PROTEIN 6"/>
    <property type="match status" value="1"/>
</dbReference>
<sequence>MKSTCATPKLQRAHFQCLINLCSPESYGRALAYSVSACCNTGVNIIPLHPIEISQPAQHKRSLQSKVSGKTQTGDKFTAFNQEIDSKRDLSVALTCNTGQDGVITVSLGSPQASVAPASMADDEALLFADGFKTSSSGGNFAATPAAYTFPSPSSFPPAYTPPLEEYGYGTPPPVYDFPSQGNGGDEPRSSRSSYPTSSLDQHFSSGSGRQDGSPAAYDTSMARPTRMALAAPAHDTNTNHDKTALQDTSSPVEITLISSVLGEGFQTTIITVNEAQATSLAMPLALALNSPVEGRPDSSTSEPEGSASSHQNSGPSDEVNNSSSTAMKSKRAHEATTAAEDFLPVDDAPVEKKRKRSDDEPAEVKQKKAKKTKKDKKDKKKDKKESRKERKDKRKDLQDLPEEEKEEEEDAAKDDADVSQTPDVSDEKKSKKKEKKEKKRKEAANGDVSDEPKKEKKDKKKNSKDEAAPTQEPPAPAASNDAEGAPDAKSSRHIVFVGNLPFTATADSIKAHFASLKPISVRCMKNKDDDKPCRGIAFVEFANVWTMRTCLDKFHHTEFEGRRINVELTAGGGGKTKFRKDKIREKNQKLDENRAKRIERERAAKEEGGGQREEGSAGIHPSRLARIPGLGE</sequence>
<feature type="compositionally biased region" description="Basic and acidic residues" evidence="3">
    <location>
        <begin position="357"/>
        <end position="367"/>
    </location>
</feature>
<feature type="compositionally biased region" description="Low complexity" evidence="3">
    <location>
        <begin position="299"/>
        <end position="310"/>
    </location>
</feature>
<feature type="compositionally biased region" description="Basic residues" evidence="3">
    <location>
        <begin position="368"/>
        <end position="383"/>
    </location>
</feature>
<name>A0A9P8ME63_9HYPO</name>
<dbReference type="GO" id="GO:0019843">
    <property type="term" value="F:rRNA binding"/>
    <property type="evidence" value="ECO:0007669"/>
    <property type="project" value="TreeGrafter"/>
</dbReference>
<feature type="region of interest" description="Disordered" evidence="3">
    <location>
        <begin position="159"/>
        <end position="220"/>
    </location>
</feature>
<evidence type="ECO:0000313" key="5">
    <source>
        <dbReference type="EMBL" id="KAH0596920.1"/>
    </source>
</evidence>
<evidence type="ECO:0000256" key="2">
    <source>
        <dbReference type="PROSITE-ProRule" id="PRU00176"/>
    </source>
</evidence>
<feature type="compositionally biased region" description="Acidic residues" evidence="3">
    <location>
        <begin position="400"/>
        <end position="413"/>
    </location>
</feature>